<name>A0A362WX14_9FLAO</name>
<organism evidence="4 5">
    <name type="scientific">Jejuia pallidilutea</name>
    <dbReference type="NCBI Taxonomy" id="504487"/>
    <lineage>
        <taxon>Bacteria</taxon>
        <taxon>Pseudomonadati</taxon>
        <taxon>Bacteroidota</taxon>
        <taxon>Flavobacteriia</taxon>
        <taxon>Flavobacteriales</taxon>
        <taxon>Flavobacteriaceae</taxon>
        <taxon>Jejuia</taxon>
    </lineage>
</organism>
<feature type="domain" description="DUF5916" evidence="3">
    <location>
        <begin position="227"/>
        <end position="803"/>
    </location>
</feature>
<dbReference type="CDD" id="cd09618">
    <property type="entry name" value="CBM9_like_2"/>
    <property type="match status" value="1"/>
</dbReference>
<proteinExistence type="predicted"/>
<dbReference type="Pfam" id="PF06452">
    <property type="entry name" value="CBM9_1"/>
    <property type="match status" value="1"/>
</dbReference>
<feature type="chain" id="PRO_5017081780" evidence="1">
    <location>
        <begin position="19"/>
        <end position="809"/>
    </location>
</feature>
<protein>
    <submittedName>
        <fullName evidence="4">Carbohydrate binding protein with CBM9 domain</fullName>
    </submittedName>
</protein>
<dbReference type="InterPro" id="IPR010502">
    <property type="entry name" value="Carb-bd_dom_fam9"/>
</dbReference>
<reference evidence="4 5" key="1">
    <citation type="submission" date="2018-02" db="EMBL/GenBank/DDBJ databases">
        <title>Genomic Encyclopedia of Archaeal and Bacterial Type Strains, Phase II (KMG-II): from individual species to whole genera.</title>
        <authorList>
            <person name="Goeker M."/>
        </authorList>
    </citation>
    <scope>NUCLEOTIDE SEQUENCE [LARGE SCALE GENOMIC DNA]</scope>
    <source>
        <strain evidence="4 5">DSM 21165</strain>
    </source>
</reference>
<dbReference type="SUPFAM" id="SSF49344">
    <property type="entry name" value="CBD9-like"/>
    <property type="match status" value="1"/>
</dbReference>
<feature type="domain" description="Carbohydrate-binding" evidence="2">
    <location>
        <begin position="36"/>
        <end position="190"/>
    </location>
</feature>
<accession>A0A362WX14</accession>
<dbReference type="EMBL" id="PVEO01000017">
    <property type="protein sequence ID" value="PQV44755.1"/>
    <property type="molecule type" value="Genomic_DNA"/>
</dbReference>
<evidence type="ECO:0000256" key="1">
    <source>
        <dbReference type="SAM" id="SignalP"/>
    </source>
</evidence>
<dbReference type="AlphaFoldDB" id="A0A362WX14"/>
<evidence type="ECO:0000313" key="4">
    <source>
        <dbReference type="EMBL" id="PQV44755.1"/>
    </source>
</evidence>
<keyword evidence="1" id="KW-0732">Signal</keyword>
<dbReference type="GO" id="GO:0016052">
    <property type="term" value="P:carbohydrate catabolic process"/>
    <property type="evidence" value="ECO:0007669"/>
    <property type="project" value="InterPro"/>
</dbReference>
<dbReference type="Proteomes" id="UP000251545">
    <property type="component" value="Unassembled WGS sequence"/>
</dbReference>
<dbReference type="Pfam" id="PF19313">
    <property type="entry name" value="DUF5916"/>
    <property type="match status" value="1"/>
</dbReference>
<comment type="caution">
    <text evidence="4">The sequence shown here is derived from an EMBL/GenBank/DDBJ whole genome shotgun (WGS) entry which is preliminary data.</text>
</comment>
<sequence length="809" mass="92841">MKYYTALLFLSCFIYSIAAQNKKVYTISRTEKPPVIDGILNDKLWENTQIATGFIQFRPDIGNTLPENERTEVKMSYDNNAIYIAAYLYDDPKLIMRQFNTRDNFGQADFFEVVLNPNNDGINDTKFYVFSSGNQADALASSGDNDFSWNAVWDSAVKIKDDGWVVEMRIPYRTLRFSNKNVQTWGLQFQRQFRRYRSQYSWNPIDVTVGNSSLYHGELRGLKGIKPPTRLIFYPFTSGIINSFDNKTDTDFTVGLDVKYGITENFTLDATLIPDFSQAGFDNLELNLGPFELAFSEQRQFFTEGVDLFNKGGLFFSRRVGSAPTGNTSPNTNEIVVDSPNIVKVLNAVKVSGRTKKGLGVGVFNAFTERTTASLKDTITGQFREEVVEPFSNYNIVVIDKQFNQNSSVSLINTNVSRSGSFRDANVTGLLADITNKSNTYNIEGQVKMSHITNIDGTKTTGYSTSASIEKTHGNFRYGIAHNYTDANYDINDLGLLFRNNFNNLDIDVSYRTFTPTKKLNNYRISSWFNIRRLASPNVYTGGNTGIQYRATTKSLHTFGSSVNFDFGKQYDYFEPRQENQFFVFENRLTADAFISSNYNNIFAIDAEIRGRRFFETGRYSKDFGFNIAPRVRVTDKFLLTYSFDSEKRKKDRGYATKFNDESIFGERDRITIINRISGRYNFNPLNALTLTFRHYWSNVKYYEPLYTLQENGRLTQERGILITDLEDDPNINFSTWNLDLNYSWQFAPGSFLTALYRNQLFNSNDASTLGFYDTLDTLFAQPIQHTFSLRIQYFIDYNNLIKVVKQTI</sequence>
<evidence type="ECO:0000313" key="5">
    <source>
        <dbReference type="Proteomes" id="UP000251545"/>
    </source>
</evidence>
<dbReference type="GO" id="GO:0004553">
    <property type="term" value="F:hydrolase activity, hydrolyzing O-glycosyl compounds"/>
    <property type="evidence" value="ECO:0007669"/>
    <property type="project" value="InterPro"/>
</dbReference>
<dbReference type="RefSeq" id="WP_105474875.1">
    <property type="nucleotide sequence ID" value="NZ_PVEO01000017.1"/>
</dbReference>
<gene>
    <name evidence="4" type="ORF">CLV33_11720</name>
</gene>
<feature type="signal peptide" evidence="1">
    <location>
        <begin position="1"/>
        <end position="18"/>
    </location>
</feature>
<dbReference type="Gene3D" id="2.60.40.1190">
    <property type="match status" value="1"/>
</dbReference>
<dbReference type="GO" id="GO:0030246">
    <property type="term" value="F:carbohydrate binding"/>
    <property type="evidence" value="ECO:0007669"/>
    <property type="project" value="InterPro"/>
</dbReference>
<evidence type="ECO:0000259" key="3">
    <source>
        <dbReference type="Pfam" id="PF19313"/>
    </source>
</evidence>
<dbReference type="InterPro" id="IPR045670">
    <property type="entry name" value="DUF5916"/>
</dbReference>
<evidence type="ECO:0000259" key="2">
    <source>
        <dbReference type="Pfam" id="PF06452"/>
    </source>
</evidence>